<feature type="domain" description="C2H2-type" evidence="11">
    <location>
        <begin position="647"/>
        <end position="674"/>
    </location>
</feature>
<feature type="compositionally biased region" description="Pro residues" evidence="10">
    <location>
        <begin position="200"/>
        <end position="212"/>
    </location>
</feature>
<feature type="compositionally biased region" description="Polar residues" evidence="10">
    <location>
        <begin position="179"/>
        <end position="198"/>
    </location>
</feature>
<feature type="domain" description="C2H2-type" evidence="11">
    <location>
        <begin position="675"/>
        <end position="702"/>
    </location>
</feature>
<feature type="compositionally biased region" description="Low complexity" evidence="10">
    <location>
        <begin position="282"/>
        <end position="295"/>
    </location>
</feature>
<keyword evidence="2" id="KW-0479">Metal-binding</keyword>
<keyword evidence="13" id="KW-1185">Reference proteome</keyword>
<feature type="domain" description="C2H2-type" evidence="11">
    <location>
        <begin position="479"/>
        <end position="506"/>
    </location>
</feature>
<dbReference type="EnsemblMetazoa" id="XM_050654025.1">
    <property type="protein sequence ID" value="XP_050509982.1"/>
    <property type="gene ID" value="LOC114344062"/>
</dbReference>
<dbReference type="InterPro" id="IPR036236">
    <property type="entry name" value="Znf_C2H2_sf"/>
</dbReference>
<dbReference type="SMART" id="SM00355">
    <property type="entry name" value="ZnF_C2H2"/>
    <property type="match status" value="11"/>
</dbReference>
<dbReference type="Gene3D" id="3.30.160.60">
    <property type="entry name" value="Classic Zinc Finger"/>
    <property type="match status" value="11"/>
</dbReference>
<evidence type="ECO:0000313" key="13">
    <source>
        <dbReference type="Proteomes" id="UP001652700"/>
    </source>
</evidence>
<organism evidence="12 13">
    <name type="scientific">Diabrotica virgifera virgifera</name>
    <name type="common">western corn rootworm</name>
    <dbReference type="NCBI Taxonomy" id="50390"/>
    <lineage>
        <taxon>Eukaryota</taxon>
        <taxon>Metazoa</taxon>
        <taxon>Ecdysozoa</taxon>
        <taxon>Arthropoda</taxon>
        <taxon>Hexapoda</taxon>
        <taxon>Insecta</taxon>
        <taxon>Pterygota</taxon>
        <taxon>Neoptera</taxon>
        <taxon>Endopterygota</taxon>
        <taxon>Coleoptera</taxon>
        <taxon>Polyphaga</taxon>
        <taxon>Cucujiformia</taxon>
        <taxon>Chrysomeloidea</taxon>
        <taxon>Chrysomelidae</taxon>
        <taxon>Galerucinae</taxon>
        <taxon>Diabroticina</taxon>
        <taxon>Diabroticites</taxon>
        <taxon>Diabrotica</taxon>
    </lineage>
</organism>
<evidence type="ECO:0000256" key="8">
    <source>
        <dbReference type="ARBA" id="ARBA00023242"/>
    </source>
</evidence>
<feature type="region of interest" description="Disordered" evidence="10">
    <location>
        <begin position="282"/>
        <end position="325"/>
    </location>
</feature>
<feature type="domain" description="C2H2-type" evidence="11">
    <location>
        <begin position="703"/>
        <end position="730"/>
    </location>
</feature>
<dbReference type="PROSITE" id="PS50157">
    <property type="entry name" value="ZINC_FINGER_C2H2_2"/>
    <property type="match status" value="11"/>
</dbReference>
<reference evidence="12" key="1">
    <citation type="submission" date="2025-05" db="UniProtKB">
        <authorList>
            <consortium name="EnsemblMetazoa"/>
        </authorList>
    </citation>
    <scope>IDENTIFICATION</scope>
</reference>
<accession>A0ABM5KID8</accession>
<feature type="domain" description="C2H2-type" evidence="11">
    <location>
        <begin position="619"/>
        <end position="646"/>
    </location>
</feature>
<evidence type="ECO:0000256" key="3">
    <source>
        <dbReference type="ARBA" id="ARBA00022737"/>
    </source>
</evidence>
<keyword evidence="4 9" id="KW-0863">Zinc-finger</keyword>
<feature type="domain" description="C2H2-type" evidence="11">
    <location>
        <begin position="451"/>
        <end position="478"/>
    </location>
</feature>
<proteinExistence type="predicted"/>
<dbReference type="InterPro" id="IPR050636">
    <property type="entry name" value="C2H2-ZF_domain-containing"/>
</dbReference>
<evidence type="ECO:0000256" key="4">
    <source>
        <dbReference type="ARBA" id="ARBA00022771"/>
    </source>
</evidence>
<feature type="domain" description="C2H2-type" evidence="11">
    <location>
        <begin position="563"/>
        <end position="590"/>
    </location>
</feature>
<keyword evidence="3" id="KW-0677">Repeat</keyword>
<keyword evidence="5" id="KW-0862">Zinc</keyword>
<dbReference type="GeneID" id="114344062"/>
<feature type="region of interest" description="Disordered" evidence="10">
    <location>
        <begin position="167"/>
        <end position="215"/>
    </location>
</feature>
<feature type="domain" description="C2H2-type" evidence="11">
    <location>
        <begin position="591"/>
        <end position="618"/>
    </location>
</feature>
<evidence type="ECO:0000256" key="6">
    <source>
        <dbReference type="ARBA" id="ARBA00023015"/>
    </source>
</evidence>
<evidence type="ECO:0000256" key="1">
    <source>
        <dbReference type="ARBA" id="ARBA00004123"/>
    </source>
</evidence>
<name>A0ABM5KID8_DIAVI</name>
<dbReference type="SUPFAM" id="SSF57667">
    <property type="entry name" value="beta-beta-alpha zinc fingers"/>
    <property type="match status" value="6"/>
</dbReference>
<dbReference type="PROSITE" id="PS00028">
    <property type="entry name" value="ZINC_FINGER_C2H2_1"/>
    <property type="match status" value="11"/>
</dbReference>
<dbReference type="RefSeq" id="XP_050509982.1">
    <property type="nucleotide sequence ID" value="XM_050654025.1"/>
</dbReference>
<dbReference type="Pfam" id="PF12874">
    <property type="entry name" value="zf-met"/>
    <property type="match status" value="1"/>
</dbReference>
<keyword evidence="6" id="KW-0805">Transcription regulation</keyword>
<dbReference type="InterPro" id="IPR013087">
    <property type="entry name" value="Znf_C2H2_type"/>
</dbReference>
<keyword evidence="7" id="KW-0804">Transcription</keyword>
<evidence type="ECO:0000313" key="12">
    <source>
        <dbReference type="EnsemblMetazoa" id="XP_050509982.1"/>
    </source>
</evidence>
<dbReference type="PANTHER" id="PTHR47772">
    <property type="entry name" value="ZINC FINGER PROTEIN 200"/>
    <property type="match status" value="1"/>
</dbReference>
<evidence type="ECO:0000256" key="10">
    <source>
        <dbReference type="SAM" id="MobiDB-lite"/>
    </source>
</evidence>
<dbReference type="Pfam" id="PF00096">
    <property type="entry name" value="zf-C2H2"/>
    <property type="match status" value="8"/>
</dbReference>
<evidence type="ECO:0000256" key="7">
    <source>
        <dbReference type="ARBA" id="ARBA00023163"/>
    </source>
</evidence>
<evidence type="ECO:0000256" key="5">
    <source>
        <dbReference type="ARBA" id="ARBA00022833"/>
    </source>
</evidence>
<evidence type="ECO:0000256" key="9">
    <source>
        <dbReference type="PROSITE-ProRule" id="PRU00042"/>
    </source>
</evidence>
<dbReference type="Proteomes" id="UP001652700">
    <property type="component" value="Unplaced"/>
</dbReference>
<protein>
    <recommendedName>
        <fullName evidence="11">C2H2-type domain-containing protein</fullName>
    </recommendedName>
</protein>
<feature type="domain" description="C2H2-type" evidence="11">
    <location>
        <begin position="507"/>
        <end position="534"/>
    </location>
</feature>
<feature type="domain" description="C2H2-type" evidence="11">
    <location>
        <begin position="731"/>
        <end position="757"/>
    </location>
</feature>
<sequence length="757" mass="86969">MEVKQKFSEDPFKVELCSNKVDDALIDVFKKEIKEEPDVASIHDIIDYLDLKEFPIKTELEDENQLTQFEEKQNNKEEETPLSEEFGDSIRMLVLLENGKQRLITFTPLKEACTIQEILENVNVPFSLDTNIQVMKTNSEGLDYIVTVGNMAKTRFGLDCIIGTSSSPQEATPVHTQEDQYQVQQPQTHDASSTTQKNLPEPPKSPVPPPMKETPKHVKGMLAVCECCGFLSEDFNKCQRCFRKLPDTVKAIPDPKTTGIAANPAGRKRGIAAVAVAQQQKHQAMLQQQQQAQHWRQTHDASSATQKNPPEPPKSPVPPPVKETPKRVKGMLAVCACCGFLSEDFNKCQRCFRKLPDTVKAIPDPRTTGNDGIAANPVGQKRDIAAVAVAQQQKHQAMLQQQQQQAQLGQQQKTTSEFPQEKNPLEIMKIIDTHSCKKEQPTYQVAKEETLKCEICAKQYVGKNHLNVHMKIHTGEKPFNCEICFKQYTRVMTLKEHMRLHPGDKPHKCEICFKQFSRASYLKSHLRVHTGEKPHKCEICFKHFTTTGQLTTHLTVHTGEKPYKCEICFKRFSQAVTLKIHSRIHTGEKPFKCEICFKQFTRADVLKHHSRIHTGEKPHKCENCFKHFTTKSELNTHLRVHTGEKPYDCEICLKQFTTKTDLKTHLRVHTGEKPYKCEICFKKFTQSYSLKIHLRMHTGEMPYKCEICFKQFARKEYLNEHIRVHTGEKPHKCEICFKLFRHKGTFRRHMKIHTVQV</sequence>
<feature type="compositionally biased region" description="Pro residues" evidence="10">
    <location>
        <begin position="309"/>
        <end position="322"/>
    </location>
</feature>
<keyword evidence="8" id="KW-0539">Nucleus</keyword>
<comment type="subcellular location">
    <subcellularLocation>
        <location evidence="1">Nucleus</location>
    </subcellularLocation>
</comment>
<dbReference type="PANTHER" id="PTHR47772:SF13">
    <property type="entry name" value="GASTRULA ZINC FINGER PROTEIN XLCGF49.1-LIKE-RELATED"/>
    <property type="match status" value="1"/>
</dbReference>
<evidence type="ECO:0000256" key="2">
    <source>
        <dbReference type="ARBA" id="ARBA00022723"/>
    </source>
</evidence>
<evidence type="ECO:0000259" key="11">
    <source>
        <dbReference type="PROSITE" id="PS50157"/>
    </source>
</evidence>
<feature type="domain" description="C2H2-type" evidence="11">
    <location>
        <begin position="535"/>
        <end position="562"/>
    </location>
</feature>